<protein>
    <recommendedName>
        <fullName evidence="7">DUF202 domain-containing protein</fullName>
    </recommendedName>
</protein>
<gene>
    <name evidence="8" type="ORF">C0186_01490</name>
</gene>
<dbReference type="AlphaFoldDB" id="A0A2J6WPU5"/>
<keyword evidence="3 6" id="KW-0812">Transmembrane</keyword>
<feature type="transmembrane region" description="Helical" evidence="6">
    <location>
        <begin position="21"/>
        <end position="40"/>
    </location>
</feature>
<dbReference type="Proteomes" id="UP000242288">
    <property type="component" value="Unassembled WGS sequence"/>
</dbReference>
<keyword evidence="2" id="KW-1003">Cell membrane</keyword>
<dbReference type="PANTHER" id="PTHR34187">
    <property type="entry name" value="FGR18P"/>
    <property type="match status" value="1"/>
</dbReference>
<reference evidence="8 9" key="1">
    <citation type="submission" date="2018-01" db="EMBL/GenBank/DDBJ databases">
        <title>Metagenomic assembled genomes from two thermal pools in the Uzon Caldera, Kamchatka, Russia.</title>
        <authorList>
            <person name="Wilkins L."/>
            <person name="Ettinger C."/>
        </authorList>
    </citation>
    <scope>NUCLEOTIDE SEQUENCE [LARGE SCALE GENOMIC DNA]</scope>
    <source>
        <strain evidence="8">ZAV-04</strain>
    </source>
</reference>
<dbReference type="GO" id="GO:0005886">
    <property type="term" value="C:plasma membrane"/>
    <property type="evidence" value="ECO:0007669"/>
    <property type="project" value="UniProtKB-SubCell"/>
</dbReference>
<evidence type="ECO:0000313" key="8">
    <source>
        <dbReference type="EMBL" id="PMP72390.1"/>
    </source>
</evidence>
<evidence type="ECO:0000256" key="4">
    <source>
        <dbReference type="ARBA" id="ARBA00022989"/>
    </source>
</evidence>
<feature type="domain" description="DUF202" evidence="7">
    <location>
        <begin position="14"/>
        <end position="107"/>
    </location>
</feature>
<evidence type="ECO:0000256" key="2">
    <source>
        <dbReference type="ARBA" id="ARBA00022475"/>
    </source>
</evidence>
<keyword evidence="5 6" id="KW-0472">Membrane</keyword>
<evidence type="ECO:0000256" key="6">
    <source>
        <dbReference type="SAM" id="Phobius"/>
    </source>
</evidence>
<proteinExistence type="predicted"/>
<dbReference type="InterPro" id="IPR052053">
    <property type="entry name" value="IM_YidH-like"/>
</dbReference>
<feature type="transmembrane region" description="Helical" evidence="6">
    <location>
        <begin position="118"/>
        <end position="140"/>
    </location>
</feature>
<evidence type="ECO:0000256" key="3">
    <source>
        <dbReference type="ARBA" id="ARBA00022692"/>
    </source>
</evidence>
<feature type="transmembrane region" description="Helical" evidence="6">
    <location>
        <begin position="77"/>
        <end position="97"/>
    </location>
</feature>
<keyword evidence="4 6" id="KW-1133">Transmembrane helix</keyword>
<dbReference type="Pfam" id="PF02656">
    <property type="entry name" value="DUF202"/>
    <property type="match status" value="1"/>
</dbReference>
<comment type="caution">
    <text evidence="8">The sequence shown here is derived from an EMBL/GenBank/DDBJ whole genome shotgun (WGS) entry which is preliminary data.</text>
</comment>
<organism evidence="8 9">
    <name type="scientific">Thermodesulfovibrio aggregans</name>
    <dbReference type="NCBI Taxonomy" id="86166"/>
    <lineage>
        <taxon>Bacteria</taxon>
        <taxon>Pseudomonadati</taxon>
        <taxon>Nitrospirota</taxon>
        <taxon>Thermodesulfovibrionia</taxon>
        <taxon>Thermodesulfovibrionales</taxon>
        <taxon>Thermodesulfovibrionaceae</taxon>
        <taxon>Thermodesulfovibrio</taxon>
    </lineage>
</organism>
<evidence type="ECO:0000313" key="9">
    <source>
        <dbReference type="Proteomes" id="UP000242288"/>
    </source>
</evidence>
<evidence type="ECO:0000256" key="1">
    <source>
        <dbReference type="ARBA" id="ARBA00004651"/>
    </source>
</evidence>
<accession>A0A2J6WPU5</accession>
<dbReference type="InterPro" id="IPR003807">
    <property type="entry name" value="DUF202"/>
</dbReference>
<dbReference type="EMBL" id="PNIO01000009">
    <property type="protein sequence ID" value="PMP72390.1"/>
    <property type="molecule type" value="Genomic_DNA"/>
</dbReference>
<comment type="subcellular location">
    <subcellularLocation>
        <location evidence="1">Cell membrane</location>
        <topology evidence="1">Multi-pass membrane protein</topology>
    </subcellularLocation>
</comment>
<evidence type="ECO:0000259" key="7">
    <source>
        <dbReference type="Pfam" id="PF02656"/>
    </source>
</evidence>
<evidence type="ECO:0000256" key="5">
    <source>
        <dbReference type="ARBA" id="ARBA00023136"/>
    </source>
</evidence>
<dbReference type="PANTHER" id="PTHR34187:SF2">
    <property type="entry name" value="DUF202 DOMAIN-CONTAINING PROTEIN"/>
    <property type="match status" value="1"/>
</dbReference>
<name>A0A2J6WPU5_9BACT</name>
<sequence>MEENNTHPKVRNRRVHLANERTFLSWIRTSIGIMAFGFVVEKFALFVRQISFFVSSTLHQKEPSHVLEKELLQPSHVGYSSFFGIFLVALGALMGFLAFIRYKKIEKQIDEDSYKPSLLLDILLVVAILVIAGFLIIYLIHSI</sequence>